<reference evidence="1 2" key="1">
    <citation type="journal article" date="2020" name="Harmful Algae">
        <title>Molecular and morphological characterization of a novel dihydroanatoxin-a producing Microcoleus species (cyanobacteria) from the Russian River, California, USA.</title>
        <authorList>
            <person name="Conklin K.Y."/>
            <person name="Stancheva R."/>
            <person name="Otten T.G."/>
            <person name="Fadness R."/>
            <person name="Boyer G.L."/>
            <person name="Read B."/>
            <person name="Zhang X."/>
            <person name="Sheath R.G."/>
        </authorList>
    </citation>
    <scope>NUCLEOTIDE SEQUENCE [LARGE SCALE GENOMIC DNA]</scope>
    <source>
        <strain evidence="1 2">PTRS2</strain>
    </source>
</reference>
<gene>
    <name evidence="1" type="ORF">WMG39_13625</name>
</gene>
<proteinExistence type="predicted"/>
<protein>
    <submittedName>
        <fullName evidence="1">Uncharacterized protein</fullName>
    </submittedName>
</protein>
<organism evidence="1 2">
    <name type="scientific">Microcoleus anatoxicus PTRS2</name>
    <dbReference type="NCBI Taxonomy" id="2705321"/>
    <lineage>
        <taxon>Bacteria</taxon>
        <taxon>Bacillati</taxon>
        <taxon>Cyanobacteriota</taxon>
        <taxon>Cyanophyceae</taxon>
        <taxon>Oscillatoriophycideae</taxon>
        <taxon>Oscillatoriales</taxon>
        <taxon>Microcoleaceae</taxon>
        <taxon>Microcoleus</taxon>
        <taxon>Microcoleus anatoxicus</taxon>
    </lineage>
</organism>
<sequence length="41" mass="4372">MKPFFLSFKLSKAVNSWVAGCLTEAIALGVDAGRAIDQSKT</sequence>
<comment type="caution">
    <text evidence="1">The sequence shown here is derived from an EMBL/GenBank/DDBJ whole genome shotgun (WGS) entry which is preliminary data.</text>
</comment>
<keyword evidence="2" id="KW-1185">Reference proteome</keyword>
<evidence type="ECO:0000313" key="2">
    <source>
        <dbReference type="Proteomes" id="UP001384579"/>
    </source>
</evidence>
<dbReference type="RefSeq" id="WP_340522816.1">
    <property type="nucleotide sequence ID" value="NZ_JBBLXS010000158.1"/>
</dbReference>
<dbReference type="EMBL" id="JBBLXS010000158">
    <property type="protein sequence ID" value="MEK0185877.1"/>
    <property type="molecule type" value="Genomic_DNA"/>
</dbReference>
<dbReference type="Proteomes" id="UP001384579">
    <property type="component" value="Unassembled WGS sequence"/>
</dbReference>
<accession>A0ABU8YN80</accession>
<name>A0ABU8YN80_9CYAN</name>
<evidence type="ECO:0000313" key="1">
    <source>
        <dbReference type="EMBL" id="MEK0185877.1"/>
    </source>
</evidence>